<dbReference type="EMBL" id="JACCJB010000002">
    <property type="protein sequence ID" value="KAF6230457.1"/>
    <property type="molecule type" value="Genomic_DNA"/>
</dbReference>
<name>A0A8H6FL23_9LECA</name>
<evidence type="ECO:0000313" key="3">
    <source>
        <dbReference type="Proteomes" id="UP000593566"/>
    </source>
</evidence>
<reference evidence="2 3" key="1">
    <citation type="journal article" date="2020" name="Genomics">
        <title>Complete, high-quality genomes from long-read metagenomic sequencing of two wolf lichen thalli reveals enigmatic genome architecture.</title>
        <authorList>
            <person name="McKenzie S.K."/>
            <person name="Walston R.F."/>
            <person name="Allen J.L."/>
        </authorList>
    </citation>
    <scope>NUCLEOTIDE SEQUENCE [LARGE SCALE GENOMIC DNA]</scope>
    <source>
        <strain evidence="2">WasteWater1</strain>
    </source>
</reference>
<feature type="compositionally biased region" description="Basic and acidic residues" evidence="1">
    <location>
        <begin position="10"/>
        <end position="19"/>
    </location>
</feature>
<dbReference type="GeneID" id="59333206"/>
<accession>A0A8H6FL23</accession>
<evidence type="ECO:0000256" key="1">
    <source>
        <dbReference type="SAM" id="MobiDB-lite"/>
    </source>
</evidence>
<dbReference type="RefSeq" id="XP_037157714.1">
    <property type="nucleotide sequence ID" value="XM_037295713.1"/>
</dbReference>
<keyword evidence="3" id="KW-1185">Reference proteome</keyword>
<dbReference type="Proteomes" id="UP000593566">
    <property type="component" value="Unassembled WGS sequence"/>
</dbReference>
<evidence type="ECO:0000313" key="2">
    <source>
        <dbReference type="EMBL" id="KAF6230457.1"/>
    </source>
</evidence>
<gene>
    <name evidence="2" type="ORF">HO133_004800</name>
</gene>
<comment type="caution">
    <text evidence="2">The sequence shown here is derived from an EMBL/GenBank/DDBJ whole genome shotgun (WGS) entry which is preliminary data.</text>
</comment>
<feature type="region of interest" description="Disordered" evidence="1">
    <location>
        <begin position="1"/>
        <end position="33"/>
    </location>
</feature>
<organism evidence="2 3">
    <name type="scientific">Letharia lupina</name>
    <dbReference type="NCBI Taxonomy" id="560253"/>
    <lineage>
        <taxon>Eukaryota</taxon>
        <taxon>Fungi</taxon>
        <taxon>Dikarya</taxon>
        <taxon>Ascomycota</taxon>
        <taxon>Pezizomycotina</taxon>
        <taxon>Lecanoromycetes</taxon>
        <taxon>OSLEUM clade</taxon>
        <taxon>Lecanoromycetidae</taxon>
        <taxon>Lecanorales</taxon>
        <taxon>Lecanorineae</taxon>
        <taxon>Parmeliaceae</taxon>
        <taxon>Letharia</taxon>
    </lineage>
</organism>
<protein>
    <submittedName>
        <fullName evidence="2">Uncharacterized protein</fullName>
    </submittedName>
</protein>
<sequence length="141" mass="14978">MVGGTAGVLEEDRQTEKNRHSTPSKSISSMSLNHPSKIDRHELAAANASMLVRVGSTIGYLAIDGNKKAIVVRWPAAMAYGIEAMASCSEQLRIFSNTSASKPPEVADSHRHACLVRSKAMYVATPLLSAAEAIAASLRVS</sequence>
<feature type="compositionally biased region" description="Polar residues" evidence="1">
    <location>
        <begin position="21"/>
        <end position="33"/>
    </location>
</feature>
<proteinExistence type="predicted"/>
<dbReference type="AlphaFoldDB" id="A0A8H6FL23"/>